<dbReference type="InterPro" id="IPR011335">
    <property type="entry name" value="Restrct_endonuc-II-like"/>
</dbReference>
<dbReference type="RefSeq" id="WP_001058559.1">
    <property type="nucleotide sequence ID" value="NZ_CAUZGQ010000008.1"/>
</dbReference>
<dbReference type="SUPFAM" id="SSF52980">
    <property type="entry name" value="Restriction endonuclease-like"/>
    <property type="match status" value="1"/>
</dbReference>
<protein>
    <submittedName>
        <fullName evidence="1">Restriction endonuclease</fullName>
    </submittedName>
</protein>
<name>A0A9P2P668_ACIBA</name>
<keyword evidence="1" id="KW-0540">Nuclease</keyword>
<keyword evidence="1" id="KW-0378">Hydrolase</keyword>
<evidence type="ECO:0000313" key="1">
    <source>
        <dbReference type="EMBL" id="EGY2376807.1"/>
    </source>
</evidence>
<dbReference type="AlphaFoldDB" id="A0A9P2P668"/>
<reference evidence="1" key="1">
    <citation type="submission" date="2020-12" db="EMBL/GenBank/DDBJ databases">
        <authorList>
            <consortium name="Clinical and Environmental Microbiology Branch: Whole genome sequencing antimicrobial resistance pathogens in the healthcare setting"/>
        </authorList>
    </citation>
    <scope>NUCLEOTIDE SEQUENCE</scope>
    <source>
        <strain evidence="1">2018HL-00813</strain>
    </source>
</reference>
<dbReference type="EMBL" id="AAYLMQ010000010">
    <property type="protein sequence ID" value="EGY2376807.1"/>
    <property type="molecule type" value="Genomic_DNA"/>
</dbReference>
<proteinExistence type="predicted"/>
<keyword evidence="1" id="KW-0255">Endonuclease</keyword>
<comment type="caution">
    <text evidence="1">The sequence shown here is derived from an EMBL/GenBank/DDBJ whole genome shotgun (WGS) entry which is preliminary data.</text>
</comment>
<gene>
    <name evidence="1" type="ORF">JHZ39_001146</name>
</gene>
<sequence>MNNETDVFHYPPDVFELLVDTIPRLFRGKKAVVLFLKGAGVPEEDIISVARIVEIDPHSINKFEIVRNVLTKLNSRGDSRLSARREIIKRVIEFESFETCWPADQLKAKGLVASIREAVDKKDSFTRMKQERNAERDERQSRQQVERIAVAKRREDINAISQRLAALFGMDDKPQERGKLLEGILNDLFRIYGILVHEDFRRRDPDTSVIVEQIDGVIELSGKIHLVEMKWLNTPVGIGEFSPHLVRLFGRADAQGIFIATNGYASSVISECRNALNQKTLFLCSLREFVMLLQRQDDLVELLRKKSQAAIVDKNPFLEILS</sequence>
<dbReference type="GO" id="GO:0004519">
    <property type="term" value="F:endonuclease activity"/>
    <property type="evidence" value="ECO:0007669"/>
    <property type="project" value="UniProtKB-KW"/>
</dbReference>
<accession>A0A9P2P668</accession>
<organism evidence="1">
    <name type="scientific">Acinetobacter baumannii</name>
    <dbReference type="NCBI Taxonomy" id="470"/>
    <lineage>
        <taxon>Bacteria</taxon>
        <taxon>Pseudomonadati</taxon>
        <taxon>Pseudomonadota</taxon>
        <taxon>Gammaproteobacteria</taxon>
        <taxon>Moraxellales</taxon>
        <taxon>Moraxellaceae</taxon>
        <taxon>Acinetobacter</taxon>
        <taxon>Acinetobacter calcoaceticus/baumannii complex</taxon>
    </lineage>
</organism>